<dbReference type="Proteomes" id="UP000000763">
    <property type="component" value="Chromosome 10"/>
</dbReference>
<accession>Q94HC2</accession>
<dbReference type="AlphaFoldDB" id="Q94HC2"/>
<protein>
    <submittedName>
        <fullName evidence="2">Uncharacterized protein</fullName>
    </submittedName>
</protein>
<evidence type="ECO:0000313" key="3">
    <source>
        <dbReference type="Proteomes" id="UP000000763"/>
    </source>
</evidence>
<feature type="compositionally biased region" description="Low complexity" evidence="1">
    <location>
        <begin position="96"/>
        <end position="112"/>
    </location>
</feature>
<feature type="compositionally biased region" description="Low complexity" evidence="1">
    <location>
        <begin position="191"/>
        <end position="202"/>
    </location>
</feature>
<feature type="region of interest" description="Disordered" evidence="1">
    <location>
        <begin position="160"/>
        <end position="202"/>
    </location>
</feature>
<feature type="compositionally biased region" description="Basic residues" evidence="1">
    <location>
        <begin position="63"/>
        <end position="75"/>
    </location>
</feature>
<organism evidence="2 3">
    <name type="scientific">Oryza sativa subsp. japonica</name>
    <name type="common">Rice</name>
    <dbReference type="NCBI Taxonomy" id="39947"/>
    <lineage>
        <taxon>Eukaryota</taxon>
        <taxon>Viridiplantae</taxon>
        <taxon>Streptophyta</taxon>
        <taxon>Embryophyta</taxon>
        <taxon>Tracheophyta</taxon>
        <taxon>Spermatophyta</taxon>
        <taxon>Magnoliopsida</taxon>
        <taxon>Liliopsida</taxon>
        <taxon>Poales</taxon>
        <taxon>Poaceae</taxon>
        <taxon>BOP clade</taxon>
        <taxon>Oryzoideae</taxon>
        <taxon>Oryzeae</taxon>
        <taxon>Oryzinae</taxon>
        <taxon>Oryza</taxon>
        <taxon>Oryza sativa</taxon>
    </lineage>
</organism>
<reference evidence="3" key="2">
    <citation type="journal article" date="2008" name="Nucleic Acids Res.">
        <title>The rice annotation project database (RAP-DB): 2008 update.</title>
        <authorList>
            <consortium name="The rice annotation project (RAP)"/>
        </authorList>
    </citation>
    <scope>GENOME REANNOTATION</scope>
    <source>
        <strain evidence="3">cv. Nipponbare</strain>
    </source>
</reference>
<sequence length="202" mass="21050">MAGVGGGGRVARRARAMGGGDAWAERQQWRRQKQGDANQRPYNLGANPCPKWGPPVGPVSHLAPRRCARNRRRAHASASSGPRSPPHRAVAAVGFARSRATPSTPPSSRFAAGAPFPPCDGHSGPRPPVAAVCPWSPSPFAVVFLRTGHPWSLPPVRSALGRSGPSVPWTGGGPPAWSQCTVDREPWATDPGAPLAGAPLSP</sequence>
<gene>
    <name evidence="2" type="primary">OSJNBb0061I18.13</name>
</gene>
<name>Q94HC2_ORYSJ</name>
<evidence type="ECO:0000313" key="2">
    <source>
        <dbReference type="EMBL" id="AAK52117.1"/>
    </source>
</evidence>
<reference evidence="3" key="1">
    <citation type="journal article" date="2005" name="Nature">
        <title>The map-based sequence of the rice genome.</title>
        <authorList>
            <consortium name="International rice genome sequencing project (IRGSP)"/>
            <person name="Matsumoto T."/>
            <person name="Wu J."/>
            <person name="Kanamori H."/>
            <person name="Katayose Y."/>
            <person name="Fujisawa M."/>
            <person name="Namiki N."/>
            <person name="Mizuno H."/>
            <person name="Yamamoto K."/>
            <person name="Antonio B.A."/>
            <person name="Baba T."/>
            <person name="Sakata K."/>
            <person name="Nagamura Y."/>
            <person name="Aoki H."/>
            <person name="Arikawa K."/>
            <person name="Arita K."/>
            <person name="Bito T."/>
            <person name="Chiden Y."/>
            <person name="Fujitsuka N."/>
            <person name="Fukunaka R."/>
            <person name="Hamada M."/>
            <person name="Harada C."/>
            <person name="Hayashi A."/>
            <person name="Hijishita S."/>
            <person name="Honda M."/>
            <person name="Hosokawa S."/>
            <person name="Ichikawa Y."/>
            <person name="Idonuma A."/>
            <person name="Iijima M."/>
            <person name="Ikeda M."/>
            <person name="Ikeno M."/>
            <person name="Ito K."/>
            <person name="Ito S."/>
            <person name="Ito T."/>
            <person name="Ito Y."/>
            <person name="Ito Y."/>
            <person name="Iwabuchi A."/>
            <person name="Kamiya K."/>
            <person name="Karasawa W."/>
            <person name="Kurita K."/>
            <person name="Katagiri S."/>
            <person name="Kikuta A."/>
            <person name="Kobayashi H."/>
            <person name="Kobayashi N."/>
            <person name="Machita K."/>
            <person name="Maehara T."/>
            <person name="Masukawa M."/>
            <person name="Mizubayashi T."/>
            <person name="Mukai Y."/>
            <person name="Nagasaki H."/>
            <person name="Nagata Y."/>
            <person name="Naito S."/>
            <person name="Nakashima M."/>
            <person name="Nakama Y."/>
            <person name="Nakamichi Y."/>
            <person name="Nakamura M."/>
            <person name="Meguro A."/>
            <person name="Negishi M."/>
            <person name="Ohta I."/>
            <person name="Ohta T."/>
            <person name="Okamoto M."/>
            <person name="Ono N."/>
            <person name="Saji S."/>
            <person name="Sakaguchi M."/>
            <person name="Sakai K."/>
            <person name="Shibata M."/>
            <person name="Shimokawa T."/>
            <person name="Song J."/>
            <person name="Takazaki Y."/>
            <person name="Terasawa K."/>
            <person name="Tsugane M."/>
            <person name="Tsuji K."/>
            <person name="Ueda S."/>
            <person name="Waki K."/>
            <person name="Yamagata H."/>
            <person name="Yamamoto M."/>
            <person name="Yamamoto S."/>
            <person name="Yamane H."/>
            <person name="Yoshiki S."/>
            <person name="Yoshihara R."/>
            <person name="Yukawa K."/>
            <person name="Zhong H."/>
            <person name="Yano M."/>
            <person name="Yuan Q."/>
            <person name="Ouyang S."/>
            <person name="Liu J."/>
            <person name="Jones K.M."/>
            <person name="Gansberger K."/>
            <person name="Moffat K."/>
            <person name="Hill J."/>
            <person name="Bera J."/>
            <person name="Fadrosh D."/>
            <person name="Jin S."/>
            <person name="Johri S."/>
            <person name="Kim M."/>
            <person name="Overton L."/>
            <person name="Reardon M."/>
            <person name="Tsitrin T."/>
            <person name="Vuong H."/>
            <person name="Weaver B."/>
            <person name="Ciecko A."/>
            <person name="Tallon L."/>
            <person name="Jackson J."/>
            <person name="Pai G."/>
            <person name="Aken S.V."/>
            <person name="Utterback T."/>
            <person name="Reidmuller S."/>
            <person name="Feldblyum T."/>
            <person name="Hsiao J."/>
            <person name="Zismann V."/>
            <person name="Iobst S."/>
            <person name="de Vazeille A.R."/>
            <person name="Buell C.R."/>
            <person name="Ying K."/>
            <person name="Li Y."/>
            <person name="Lu T."/>
            <person name="Huang Y."/>
            <person name="Zhao Q."/>
            <person name="Feng Q."/>
            <person name="Zhang L."/>
            <person name="Zhu J."/>
            <person name="Weng Q."/>
            <person name="Mu J."/>
            <person name="Lu Y."/>
            <person name="Fan D."/>
            <person name="Liu Y."/>
            <person name="Guan J."/>
            <person name="Zhang Y."/>
            <person name="Yu S."/>
            <person name="Liu X."/>
            <person name="Zhang Y."/>
            <person name="Hong G."/>
            <person name="Han B."/>
            <person name="Choisne N."/>
            <person name="Demange N."/>
            <person name="Orjeda G."/>
            <person name="Samain S."/>
            <person name="Cattolico L."/>
            <person name="Pelletier E."/>
            <person name="Couloux A."/>
            <person name="Segurens B."/>
            <person name="Wincker P."/>
            <person name="D'Hont A."/>
            <person name="Scarpelli C."/>
            <person name="Weissenbach J."/>
            <person name="Salanoubat M."/>
            <person name="Quetier F."/>
            <person name="Yu Y."/>
            <person name="Kim H.R."/>
            <person name="Rambo T."/>
            <person name="Currie J."/>
            <person name="Collura K."/>
            <person name="Luo M."/>
            <person name="Yang T."/>
            <person name="Ammiraju J.S.S."/>
            <person name="Engler F."/>
            <person name="Soderlund C."/>
            <person name="Wing R.A."/>
            <person name="Palmer L.E."/>
            <person name="de la Bastide M."/>
            <person name="Spiegel L."/>
            <person name="Nascimento L."/>
            <person name="Zutavern T."/>
            <person name="O'Shaughnessy A."/>
            <person name="Dike S."/>
            <person name="Dedhia N."/>
            <person name="Preston R."/>
            <person name="Balija V."/>
            <person name="McCombie W.R."/>
            <person name="Chow T."/>
            <person name="Chen H."/>
            <person name="Chung M."/>
            <person name="Chen C."/>
            <person name="Shaw J."/>
            <person name="Wu H."/>
            <person name="Hsiao K."/>
            <person name="Chao Y."/>
            <person name="Chu M."/>
            <person name="Cheng C."/>
            <person name="Hour A."/>
            <person name="Lee P."/>
            <person name="Lin S."/>
            <person name="Lin Y."/>
            <person name="Liou J."/>
            <person name="Liu S."/>
            <person name="Hsing Y."/>
            <person name="Raghuvanshi S."/>
            <person name="Mohanty A."/>
            <person name="Bharti A.K."/>
            <person name="Gaur A."/>
            <person name="Gupta V."/>
            <person name="Kumar D."/>
            <person name="Ravi V."/>
            <person name="Vij S."/>
            <person name="Kapur A."/>
            <person name="Khurana P."/>
            <person name="Khurana P."/>
            <person name="Khurana J.P."/>
            <person name="Tyagi A.K."/>
            <person name="Gaikwad K."/>
            <person name="Singh A."/>
            <person name="Dalal V."/>
            <person name="Srivastava S."/>
            <person name="Dixit A."/>
            <person name="Pal A.K."/>
            <person name="Ghazi I.A."/>
            <person name="Yadav M."/>
            <person name="Pandit A."/>
            <person name="Bhargava A."/>
            <person name="Sureshbabu K."/>
            <person name="Batra K."/>
            <person name="Sharma T.R."/>
            <person name="Mohapatra T."/>
            <person name="Singh N.K."/>
            <person name="Messing J."/>
            <person name="Nelson A.B."/>
            <person name="Fuks G."/>
            <person name="Kavchok S."/>
            <person name="Keizer G."/>
            <person name="Linton E."/>
            <person name="Llaca V."/>
            <person name="Song R."/>
            <person name="Tanyolac B."/>
            <person name="Young S."/>
            <person name="Ho-Il K."/>
            <person name="Hahn J.H."/>
            <person name="Sangsakoo G."/>
            <person name="Vanavichit A."/>
            <person name="de Mattos Luiz.A.T."/>
            <person name="Zimmer P.D."/>
            <person name="Malone G."/>
            <person name="Dellagostin O."/>
            <person name="de Oliveira A.C."/>
            <person name="Bevan M."/>
            <person name="Bancroft I."/>
            <person name="Minx P."/>
            <person name="Cordum H."/>
            <person name="Wilson R."/>
            <person name="Cheng Z."/>
            <person name="Jin W."/>
            <person name="Jiang J."/>
            <person name="Leong S.A."/>
            <person name="Iwama H."/>
            <person name="Gojobori T."/>
            <person name="Itoh T."/>
            <person name="Niimura Y."/>
            <person name="Fujii Y."/>
            <person name="Habara T."/>
            <person name="Sakai H."/>
            <person name="Sato Y."/>
            <person name="Wilson G."/>
            <person name="Kumar K."/>
            <person name="McCouch S."/>
            <person name="Juretic N."/>
            <person name="Hoen D."/>
            <person name="Wright S."/>
            <person name="Bruskiewich R."/>
            <person name="Bureau T."/>
            <person name="Miyao A."/>
            <person name="Hirochika H."/>
            <person name="Nishikawa T."/>
            <person name="Kadowaki K."/>
            <person name="Sugiura M."/>
            <person name="Burr B."/>
            <person name="Sasaki T."/>
        </authorList>
    </citation>
    <scope>NUCLEOTIDE SEQUENCE [LARGE SCALE GENOMIC DNA]</scope>
    <source>
        <strain evidence="3">cv. Nipponbare</strain>
    </source>
</reference>
<evidence type="ECO:0000256" key="1">
    <source>
        <dbReference type="SAM" id="MobiDB-lite"/>
    </source>
</evidence>
<dbReference type="EMBL" id="AC079936">
    <property type="protein sequence ID" value="AAK52117.1"/>
    <property type="molecule type" value="Genomic_DNA"/>
</dbReference>
<proteinExistence type="predicted"/>
<feature type="region of interest" description="Disordered" evidence="1">
    <location>
        <begin position="1"/>
        <end position="125"/>
    </location>
</feature>